<dbReference type="PANTHER" id="PTHR43690:SF18">
    <property type="entry name" value="INSULIN-DEGRADING ENZYME-RELATED"/>
    <property type="match status" value="1"/>
</dbReference>
<dbReference type="InterPro" id="IPR011765">
    <property type="entry name" value="Pept_M16_N"/>
</dbReference>
<keyword evidence="4" id="KW-0378">Hydrolase</keyword>
<accession>A0AA36N7Z5</accession>
<evidence type="ECO:0000256" key="2">
    <source>
        <dbReference type="ARBA" id="ARBA00022670"/>
    </source>
</evidence>
<feature type="region of interest" description="Disordered" evidence="8">
    <location>
        <begin position="962"/>
        <end position="993"/>
    </location>
</feature>
<sequence>MSRIRQPKTDGRTYMYFKLENGLRVVVGSDPDKSSPAAVALAVLAGSIHEPKQIPGLAHFCEHMLLHGTVQPFGDTNFAEYVKQGGRHNAVTTVLQTCYAFEVQSEKLEGALSRFSRFFNCPIFSRAHHHQELQAIDAEHSMNVPNDFRRQWAILLLDANPQHPYHWTSGCSKSLSSCDLHEALARFHGACYTADRMSLAVLGPQPTMELAAWVRKFFASVKASSRPVKPSTLLGDELAQGGPPFLKEDFCGQLFIVPVKDLHQCKLSWLLPWQVAQWKSKPTAYASYLIGQEGPGSLLAALVSAGLSHNISVSCFDYHGCASTFELVIDMVDMSHDAIMRAGELAFAYISMLCSLDVSKEILDEHSQLQELSFHYQYDSAPYDFVQDIACNLHYYPSEEVLAADHLIYEQDMFASKTILQLLKVHSARLCLVSKSFEDMCISTEPWYGGRFLKSDSIESSWKARWINVEAGEWKSLAEKYGLQLQMRNSFIPSDFSMRRVATHPTPIELAYAEDWCRAWLKQSNGMNQPKAAASFCFYSGQMLAAKQIALAHMLCKAVQQKLRAEACHARKAGAMYKLEVVHGGILLQLLGFRDTLGKLASLVARSLFAELETSSWKSLKEQQERWLKNASKGPAYNQALNALEELLLQRPGNEELLQATSGLEERDLKQLPLKLGGSCLLEGLMTGNLHGSEALQLLNGLLDPLRQLREAPGPGPGRVPARAELLLPRGAPLTVLLMDSQNAEDANSCAVESLCNVATSTPENEAMAAVLMAIWKSMFFNELRTRQQLGYVVSSFMRARVTHISLVFLVQTERAPEVALRSIDKFLDHAFEHVLSELTEREFRGHCESLALQLEEAPRNLWEALSQDWVPIEERTFEFTGRKRQAEYLRSCTLPRIRAFVRDEVQSSPRLAVLLRSCKVAWHRVQWSGHARFVTKWEAASYKAELVPSSGNTWFGKAPVPAGNGTLPKAETGASSSPNDFDIEEDEECRVQ</sequence>
<dbReference type="InterPro" id="IPR050626">
    <property type="entry name" value="Peptidase_M16"/>
</dbReference>
<dbReference type="GO" id="GO:0046872">
    <property type="term" value="F:metal ion binding"/>
    <property type="evidence" value="ECO:0007669"/>
    <property type="project" value="UniProtKB-KW"/>
</dbReference>
<evidence type="ECO:0000259" key="10">
    <source>
        <dbReference type="Pfam" id="PF05193"/>
    </source>
</evidence>
<evidence type="ECO:0000256" key="1">
    <source>
        <dbReference type="ARBA" id="ARBA00007261"/>
    </source>
</evidence>
<keyword evidence="14" id="KW-1185">Reference proteome</keyword>
<dbReference type="AlphaFoldDB" id="A0AA36N7Z5"/>
<reference evidence="13" key="1">
    <citation type="submission" date="2023-08" db="EMBL/GenBank/DDBJ databases">
        <authorList>
            <person name="Chen Y."/>
            <person name="Shah S."/>
            <person name="Dougan E. K."/>
            <person name="Thang M."/>
            <person name="Chan C."/>
        </authorList>
    </citation>
    <scope>NUCLEOTIDE SEQUENCE</scope>
</reference>
<feature type="domain" description="Peptidase M16 N-terminal" evidence="9">
    <location>
        <begin position="26"/>
        <end position="147"/>
    </location>
</feature>
<evidence type="ECO:0000259" key="12">
    <source>
        <dbReference type="Pfam" id="PF22456"/>
    </source>
</evidence>
<evidence type="ECO:0000259" key="11">
    <source>
        <dbReference type="Pfam" id="PF16187"/>
    </source>
</evidence>
<dbReference type="GO" id="GO:0006508">
    <property type="term" value="P:proteolysis"/>
    <property type="evidence" value="ECO:0007669"/>
    <property type="project" value="UniProtKB-KW"/>
</dbReference>
<dbReference type="InterPro" id="IPR054734">
    <property type="entry name" value="PqqF-like_C_4"/>
</dbReference>
<evidence type="ECO:0000313" key="14">
    <source>
        <dbReference type="Proteomes" id="UP001178507"/>
    </source>
</evidence>
<dbReference type="Gene3D" id="3.30.830.10">
    <property type="entry name" value="Metalloenzyme, LuxS/M16 peptidase-like"/>
    <property type="match status" value="4"/>
</dbReference>
<protein>
    <recommendedName>
        <fullName evidence="15">Insulin-degrading enzyme</fullName>
    </recommendedName>
</protein>
<comment type="similarity">
    <text evidence="1 7">Belongs to the peptidase M16 family.</text>
</comment>
<keyword evidence="5" id="KW-0862">Zinc</keyword>
<dbReference type="Pfam" id="PF16187">
    <property type="entry name" value="Peptidase_M16_M"/>
    <property type="match status" value="1"/>
</dbReference>
<dbReference type="Pfam" id="PF05193">
    <property type="entry name" value="Peptidase_M16_C"/>
    <property type="match status" value="1"/>
</dbReference>
<dbReference type="GO" id="GO:0004222">
    <property type="term" value="F:metalloendopeptidase activity"/>
    <property type="evidence" value="ECO:0007669"/>
    <property type="project" value="InterPro"/>
</dbReference>
<evidence type="ECO:0000256" key="6">
    <source>
        <dbReference type="ARBA" id="ARBA00023049"/>
    </source>
</evidence>
<evidence type="ECO:0000256" key="3">
    <source>
        <dbReference type="ARBA" id="ARBA00022723"/>
    </source>
</evidence>
<dbReference type="SUPFAM" id="SSF63411">
    <property type="entry name" value="LuxS/MPP-like metallohydrolase"/>
    <property type="match status" value="4"/>
</dbReference>
<proteinExistence type="inferred from homology"/>
<name>A0AA36N7Z5_9DINO</name>
<dbReference type="InterPro" id="IPR001431">
    <property type="entry name" value="Pept_M16_Zn_BS"/>
</dbReference>
<dbReference type="PROSITE" id="PS00143">
    <property type="entry name" value="INSULINASE"/>
    <property type="match status" value="1"/>
</dbReference>
<keyword evidence="3" id="KW-0479">Metal-binding</keyword>
<dbReference type="PANTHER" id="PTHR43690">
    <property type="entry name" value="NARDILYSIN"/>
    <property type="match status" value="1"/>
</dbReference>
<dbReference type="InterPro" id="IPR032632">
    <property type="entry name" value="Peptidase_M16_M"/>
</dbReference>
<dbReference type="GO" id="GO:0005737">
    <property type="term" value="C:cytoplasm"/>
    <property type="evidence" value="ECO:0007669"/>
    <property type="project" value="UniProtKB-ARBA"/>
</dbReference>
<dbReference type="InterPro" id="IPR007863">
    <property type="entry name" value="Peptidase_M16_C"/>
</dbReference>
<dbReference type="Pfam" id="PF00675">
    <property type="entry name" value="Peptidase_M16"/>
    <property type="match status" value="1"/>
</dbReference>
<keyword evidence="6" id="KW-0482">Metalloprotease</keyword>
<feature type="domain" description="Coenzyme PQQ synthesis protein F-like C-terminal lobe" evidence="12">
    <location>
        <begin position="772"/>
        <end position="870"/>
    </location>
</feature>
<evidence type="ECO:0000313" key="13">
    <source>
        <dbReference type="EMBL" id="CAJ1392697.1"/>
    </source>
</evidence>
<dbReference type="Pfam" id="PF22456">
    <property type="entry name" value="PqqF-like_C_4"/>
    <property type="match status" value="1"/>
</dbReference>
<feature type="domain" description="Peptidase M16 middle/third" evidence="11">
    <location>
        <begin position="374"/>
        <end position="659"/>
    </location>
</feature>
<evidence type="ECO:0000256" key="5">
    <source>
        <dbReference type="ARBA" id="ARBA00022833"/>
    </source>
</evidence>
<dbReference type="InterPro" id="IPR011249">
    <property type="entry name" value="Metalloenz_LuxS/M16"/>
</dbReference>
<comment type="caution">
    <text evidence="13">The sequence shown here is derived from an EMBL/GenBank/DDBJ whole genome shotgun (WGS) entry which is preliminary data.</text>
</comment>
<dbReference type="EMBL" id="CAUJNA010002380">
    <property type="protein sequence ID" value="CAJ1392697.1"/>
    <property type="molecule type" value="Genomic_DNA"/>
</dbReference>
<evidence type="ECO:0000256" key="8">
    <source>
        <dbReference type="SAM" id="MobiDB-lite"/>
    </source>
</evidence>
<evidence type="ECO:0000256" key="7">
    <source>
        <dbReference type="RuleBase" id="RU004447"/>
    </source>
</evidence>
<evidence type="ECO:0000256" key="4">
    <source>
        <dbReference type="ARBA" id="ARBA00022801"/>
    </source>
</evidence>
<gene>
    <name evidence="13" type="ORF">EVOR1521_LOCUS17733</name>
</gene>
<evidence type="ECO:0000259" key="9">
    <source>
        <dbReference type="Pfam" id="PF00675"/>
    </source>
</evidence>
<evidence type="ECO:0008006" key="15">
    <source>
        <dbReference type="Google" id="ProtNLM"/>
    </source>
</evidence>
<dbReference type="Proteomes" id="UP001178507">
    <property type="component" value="Unassembled WGS sequence"/>
</dbReference>
<organism evidence="13 14">
    <name type="scientific">Effrenium voratum</name>
    <dbReference type="NCBI Taxonomy" id="2562239"/>
    <lineage>
        <taxon>Eukaryota</taxon>
        <taxon>Sar</taxon>
        <taxon>Alveolata</taxon>
        <taxon>Dinophyceae</taxon>
        <taxon>Suessiales</taxon>
        <taxon>Symbiodiniaceae</taxon>
        <taxon>Effrenium</taxon>
    </lineage>
</organism>
<feature type="domain" description="Peptidase M16 C-terminal" evidence="10">
    <location>
        <begin position="182"/>
        <end position="366"/>
    </location>
</feature>
<keyword evidence="2" id="KW-0645">Protease</keyword>
<feature type="compositionally biased region" description="Acidic residues" evidence="8">
    <location>
        <begin position="982"/>
        <end position="993"/>
    </location>
</feature>